<evidence type="ECO:0000313" key="6">
    <source>
        <dbReference type="EMBL" id="MFC4494772.1"/>
    </source>
</evidence>
<sequence length="607" mass="66637">MTARSSGARIRRTLAGSALLIPLAFVPHTYGSAASADARADGDGTRALTYRNPVSGSFADTFADPAVVRGKDGYWYAFGTTDPLRSGEGKPHSLPVARSHDLVNWSYVGDALDEDNAPEWADEKNDAAYWAPDISYHDGRYWLYYVVTQTDATGEKDDSAIGVATASSPAGPWKSHDEPVVEPRRGTGEKDDFLWTFDPAHVVDTDGRRYLYYGSYYGGIEVTELSADGRRTVGRPTKVATDNRFEGGYVVRRDGWWYLFASSGDCCAGPTTGYSVFVGRSRSVRGPFTDREGVALTASRTGGSIALTPNGNRWVGTGHNAVVKDLAGQDWMVYHAIDRAKPYLDEPYGINRRPMLIDRLDWVDGWPVVRGGKGASEGRQSAPVTGPPGAAASTLPGPEGHRPDVPGRLDGSRSDEFDGEQPRPGWQWVRDPAGRVEKGQYVWPTQDADLHKKNNTASVMLRDTPKGDFTVETKLEIDLGEETERNYQQGGLVAYVDDDRYLRLSHAAIWNTRQTEYGKEQPYEGDIAYGSTSVGPPAGTTWLRLRHTTDRRSGERRVQAFTSRDGHEWIAGGTWTLPGGSKLRAGLVSMGGKGATAEFDYFRVYRH</sequence>
<keyword evidence="3" id="KW-0326">Glycosidase</keyword>
<dbReference type="SUPFAM" id="SSF75005">
    <property type="entry name" value="Arabinanase/levansucrase/invertase"/>
    <property type="match status" value="1"/>
</dbReference>
<dbReference type="Gene3D" id="2.115.10.20">
    <property type="entry name" value="Glycosyl hydrolase domain, family 43"/>
    <property type="match status" value="1"/>
</dbReference>
<comment type="caution">
    <text evidence="6">The sequence shown here is derived from an EMBL/GenBank/DDBJ whole genome shotgun (WGS) entry which is preliminary data.</text>
</comment>
<proteinExistence type="inferred from homology"/>
<dbReference type="InterPro" id="IPR051795">
    <property type="entry name" value="Glycosyl_Hydrlase_43"/>
</dbReference>
<dbReference type="Pfam" id="PF17851">
    <property type="entry name" value="GH43_C2"/>
    <property type="match status" value="1"/>
</dbReference>
<dbReference type="InterPro" id="IPR006710">
    <property type="entry name" value="Glyco_hydro_43"/>
</dbReference>
<dbReference type="PANTHER" id="PTHR42812:SF5">
    <property type="entry name" value="ENDO-ARABINASE"/>
    <property type="match status" value="1"/>
</dbReference>
<dbReference type="Pfam" id="PF04616">
    <property type="entry name" value="Glyco_hydro_43"/>
    <property type="match status" value="1"/>
</dbReference>
<dbReference type="InterPro" id="IPR013320">
    <property type="entry name" value="ConA-like_dom_sf"/>
</dbReference>
<reference evidence="7" key="1">
    <citation type="journal article" date="2019" name="Int. J. Syst. Evol. Microbiol.">
        <title>The Global Catalogue of Microorganisms (GCM) 10K type strain sequencing project: providing services to taxonomists for standard genome sequencing and annotation.</title>
        <authorList>
            <consortium name="The Broad Institute Genomics Platform"/>
            <consortium name="The Broad Institute Genome Sequencing Center for Infectious Disease"/>
            <person name="Wu L."/>
            <person name="Ma J."/>
        </authorList>
    </citation>
    <scope>NUCLEOTIDE SEQUENCE [LARGE SCALE GENOMIC DNA]</scope>
    <source>
        <strain evidence="7">CGMCC 4.7357</strain>
    </source>
</reference>
<evidence type="ECO:0000256" key="3">
    <source>
        <dbReference type="ARBA" id="ARBA00023295"/>
    </source>
</evidence>
<evidence type="ECO:0000259" key="5">
    <source>
        <dbReference type="Pfam" id="PF17851"/>
    </source>
</evidence>
<evidence type="ECO:0000256" key="4">
    <source>
        <dbReference type="SAM" id="MobiDB-lite"/>
    </source>
</evidence>
<organism evidence="6 7">
    <name type="scientific">Streptomyces ovatisporus</name>
    <dbReference type="NCBI Taxonomy" id="1128682"/>
    <lineage>
        <taxon>Bacteria</taxon>
        <taxon>Bacillati</taxon>
        <taxon>Actinomycetota</taxon>
        <taxon>Actinomycetes</taxon>
        <taxon>Kitasatosporales</taxon>
        <taxon>Streptomycetaceae</taxon>
        <taxon>Streptomyces</taxon>
    </lineage>
</organism>
<comment type="similarity">
    <text evidence="1">Belongs to the glycosyl hydrolase 43 family.</text>
</comment>
<dbReference type="Proteomes" id="UP001595997">
    <property type="component" value="Unassembled WGS sequence"/>
</dbReference>
<evidence type="ECO:0000256" key="1">
    <source>
        <dbReference type="ARBA" id="ARBA00009865"/>
    </source>
</evidence>
<protein>
    <submittedName>
        <fullName evidence="6">Family 43 glycosylhydrolase</fullName>
    </submittedName>
</protein>
<keyword evidence="2" id="KW-0378">Hydrolase</keyword>
<dbReference type="RefSeq" id="WP_386446449.1">
    <property type="nucleotide sequence ID" value="NZ_JBHSFH010000006.1"/>
</dbReference>
<feature type="region of interest" description="Disordered" evidence="4">
    <location>
        <begin position="372"/>
        <end position="431"/>
    </location>
</feature>
<feature type="region of interest" description="Disordered" evidence="4">
    <location>
        <begin position="164"/>
        <end position="185"/>
    </location>
</feature>
<dbReference type="PANTHER" id="PTHR42812">
    <property type="entry name" value="BETA-XYLOSIDASE"/>
    <property type="match status" value="1"/>
</dbReference>
<gene>
    <name evidence="6" type="ORF">ACFPA8_11575</name>
</gene>
<evidence type="ECO:0000256" key="2">
    <source>
        <dbReference type="ARBA" id="ARBA00022801"/>
    </source>
</evidence>
<feature type="compositionally biased region" description="Basic and acidic residues" evidence="4">
    <location>
        <begin position="399"/>
        <end position="416"/>
    </location>
</feature>
<accession>A0ABV9A6A6</accession>
<dbReference type="Gene3D" id="2.60.120.200">
    <property type="match status" value="1"/>
</dbReference>
<feature type="compositionally biased region" description="Basic and acidic residues" evidence="4">
    <location>
        <begin position="174"/>
        <end position="185"/>
    </location>
</feature>
<dbReference type="CDD" id="cd18616">
    <property type="entry name" value="GH43_ABN-like"/>
    <property type="match status" value="1"/>
</dbReference>
<name>A0ABV9A6A6_9ACTN</name>
<dbReference type="InterPro" id="IPR041542">
    <property type="entry name" value="GH43_C2"/>
</dbReference>
<dbReference type="EMBL" id="JBHSFH010000006">
    <property type="protein sequence ID" value="MFC4494772.1"/>
    <property type="molecule type" value="Genomic_DNA"/>
</dbReference>
<feature type="domain" description="Beta-xylosidase C-terminal Concanavalin A-like" evidence="5">
    <location>
        <begin position="414"/>
        <end position="571"/>
    </location>
</feature>
<dbReference type="InterPro" id="IPR023296">
    <property type="entry name" value="Glyco_hydro_beta-prop_sf"/>
</dbReference>
<keyword evidence="7" id="KW-1185">Reference proteome</keyword>
<dbReference type="SUPFAM" id="SSF49899">
    <property type="entry name" value="Concanavalin A-like lectins/glucanases"/>
    <property type="match status" value="1"/>
</dbReference>
<evidence type="ECO:0000313" key="7">
    <source>
        <dbReference type="Proteomes" id="UP001595997"/>
    </source>
</evidence>